<dbReference type="Proteomes" id="UP001328107">
    <property type="component" value="Unassembled WGS sequence"/>
</dbReference>
<accession>A0AAN5CS40</accession>
<gene>
    <name evidence="2" type="ORF">PMAYCL1PPCAC_19908</name>
</gene>
<dbReference type="Pfam" id="PF00651">
    <property type="entry name" value="BTB"/>
    <property type="match status" value="1"/>
</dbReference>
<keyword evidence="3" id="KW-1185">Reference proteome</keyword>
<evidence type="ECO:0000313" key="3">
    <source>
        <dbReference type="Proteomes" id="UP001328107"/>
    </source>
</evidence>
<dbReference type="PANTHER" id="PTHR47022">
    <property type="entry name" value="BTB AND MATH DOMAIN-CONTAINING PROTEIN 36-RELATED"/>
    <property type="match status" value="1"/>
</dbReference>
<dbReference type="CDD" id="cd18186">
    <property type="entry name" value="BTB_POZ_ZBTB_KLHL-like"/>
    <property type="match status" value="1"/>
</dbReference>
<dbReference type="InterPro" id="IPR011333">
    <property type="entry name" value="SKP1/BTB/POZ_sf"/>
</dbReference>
<dbReference type="SMART" id="SM00225">
    <property type="entry name" value="BTB"/>
    <property type="match status" value="1"/>
</dbReference>
<feature type="non-terminal residue" evidence="2">
    <location>
        <position position="1"/>
    </location>
</feature>
<dbReference type="InterPro" id="IPR000210">
    <property type="entry name" value="BTB/POZ_dom"/>
</dbReference>
<dbReference type="AlphaFoldDB" id="A0AAN5CS40"/>
<evidence type="ECO:0000259" key="1">
    <source>
        <dbReference type="PROSITE" id="PS50097"/>
    </source>
</evidence>
<dbReference type="EMBL" id="BTRK01000004">
    <property type="protein sequence ID" value="GMR49713.1"/>
    <property type="molecule type" value="Genomic_DNA"/>
</dbReference>
<dbReference type="Gene3D" id="3.30.710.10">
    <property type="entry name" value="Potassium Channel Kv1.1, Chain A"/>
    <property type="match status" value="1"/>
</dbReference>
<dbReference type="InterPro" id="IPR002083">
    <property type="entry name" value="MATH/TRAF_dom"/>
</dbReference>
<dbReference type="PANTHER" id="PTHR47022:SF1">
    <property type="entry name" value="BTB AND MATH DOMAIN-CONTAINING PROTEIN 36-RELATED"/>
    <property type="match status" value="1"/>
</dbReference>
<comment type="caution">
    <text evidence="2">The sequence shown here is derived from an EMBL/GenBank/DDBJ whole genome shotgun (WGS) entry which is preliminary data.</text>
</comment>
<dbReference type="CDD" id="cd00121">
    <property type="entry name" value="MATH"/>
    <property type="match status" value="1"/>
</dbReference>
<dbReference type="PROSITE" id="PS50097">
    <property type="entry name" value="BTB"/>
    <property type="match status" value="1"/>
</dbReference>
<dbReference type="SUPFAM" id="SSF54695">
    <property type="entry name" value="POZ domain"/>
    <property type="match status" value="1"/>
</dbReference>
<name>A0AAN5CS40_9BILA</name>
<organism evidence="2 3">
    <name type="scientific">Pristionchus mayeri</name>
    <dbReference type="NCBI Taxonomy" id="1317129"/>
    <lineage>
        <taxon>Eukaryota</taxon>
        <taxon>Metazoa</taxon>
        <taxon>Ecdysozoa</taxon>
        <taxon>Nematoda</taxon>
        <taxon>Chromadorea</taxon>
        <taxon>Rhabditida</taxon>
        <taxon>Rhabditina</taxon>
        <taxon>Diplogasteromorpha</taxon>
        <taxon>Diplogasteroidea</taxon>
        <taxon>Neodiplogasteridae</taxon>
        <taxon>Pristionchus</taxon>
    </lineage>
</organism>
<evidence type="ECO:0000313" key="2">
    <source>
        <dbReference type="EMBL" id="GMR49713.1"/>
    </source>
</evidence>
<feature type="domain" description="BTB" evidence="1">
    <location>
        <begin position="156"/>
        <end position="223"/>
    </location>
</feature>
<sequence>RMSPLFDEDDVLDRAPDGVIRFEIDDLLEGGGSNLRRSSVIHVGGLPWKAHAKRDKELYVSLYCLHNQKSSWSVDVHTRMTLLNPADASVYDTRDLNHFEPSVCLVLLDENELVHSKKRFFDGQMAIEVRFWITKPAVGIKHYPWIDFTDSNDPCHDVALVIQGEKVHVSKAILASHSPYFRTLFFGEFSEKNKKEIELKDIDLKEFIEMLYVIYPSNTIIAYESAVQLLVLGDRFQIMCVIERAEQAIIDASTSDISYMEKLLIADKYKLTVLKVRSSSLLIGIFSSCIIHESSIYNDLSEAMVRALFEKMLSVVE</sequence>
<protein>
    <recommendedName>
        <fullName evidence="1">BTB domain-containing protein</fullName>
    </recommendedName>
</protein>
<proteinExistence type="predicted"/>
<feature type="non-terminal residue" evidence="2">
    <location>
        <position position="317"/>
    </location>
</feature>
<reference evidence="3" key="1">
    <citation type="submission" date="2022-10" db="EMBL/GenBank/DDBJ databases">
        <title>Genome assembly of Pristionchus species.</title>
        <authorList>
            <person name="Yoshida K."/>
            <person name="Sommer R.J."/>
        </authorList>
    </citation>
    <scope>NUCLEOTIDE SEQUENCE [LARGE SCALE GENOMIC DNA]</scope>
    <source>
        <strain evidence="3">RS5460</strain>
    </source>
</reference>